<dbReference type="Gene3D" id="1.10.238.10">
    <property type="entry name" value="EF-hand"/>
    <property type="match status" value="1"/>
</dbReference>
<dbReference type="SUPFAM" id="SSF47473">
    <property type="entry name" value="EF-hand"/>
    <property type="match status" value="1"/>
</dbReference>
<protein>
    <recommendedName>
        <fullName evidence="4">EF hand</fullName>
    </recommendedName>
</protein>
<dbReference type="PROSITE" id="PS00018">
    <property type="entry name" value="EF_HAND_1"/>
    <property type="match status" value="1"/>
</dbReference>
<dbReference type="RefSeq" id="WP_244516035.1">
    <property type="nucleotide sequence ID" value="NZ_FMYK01000007.1"/>
</dbReference>
<evidence type="ECO:0000313" key="2">
    <source>
        <dbReference type="EMBL" id="SDC55819.1"/>
    </source>
</evidence>
<organism evidence="2 3">
    <name type="scientific">Acinetobacter marinus</name>
    <dbReference type="NCBI Taxonomy" id="281375"/>
    <lineage>
        <taxon>Bacteria</taxon>
        <taxon>Pseudomonadati</taxon>
        <taxon>Pseudomonadota</taxon>
        <taxon>Gammaproteobacteria</taxon>
        <taxon>Moraxellales</taxon>
        <taxon>Moraxellaceae</taxon>
        <taxon>Acinetobacter</taxon>
    </lineage>
</organism>
<evidence type="ECO:0008006" key="4">
    <source>
        <dbReference type="Google" id="ProtNLM"/>
    </source>
</evidence>
<name>A0A1G6MJY1_9GAMM</name>
<reference evidence="3" key="1">
    <citation type="submission" date="2016-09" db="EMBL/GenBank/DDBJ databases">
        <authorList>
            <person name="Varghese N."/>
            <person name="Submissions S."/>
        </authorList>
    </citation>
    <scope>NUCLEOTIDE SEQUENCE [LARGE SCALE GENOMIC DNA]</scope>
    <source>
        <strain evidence="3">ANC 3699</strain>
    </source>
</reference>
<accession>A0A1G6MJY1</accession>
<dbReference type="AlphaFoldDB" id="A0A1G6MJY1"/>
<keyword evidence="3" id="KW-1185">Reference proteome</keyword>
<dbReference type="InterPro" id="IPR018247">
    <property type="entry name" value="EF_Hand_1_Ca_BS"/>
</dbReference>
<keyword evidence="1" id="KW-0732">Signal</keyword>
<evidence type="ECO:0000256" key="1">
    <source>
        <dbReference type="SAM" id="SignalP"/>
    </source>
</evidence>
<feature type="chain" id="PRO_5017423921" description="EF hand" evidence="1">
    <location>
        <begin position="31"/>
        <end position="142"/>
    </location>
</feature>
<gene>
    <name evidence="2" type="ORF">SAMN05421749_10740</name>
</gene>
<sequence length="142" mass="17244">MILKMDSMKKHTAQLLMLALLYGTTFATWACDPASVQWEQLYKDYDRNHDQQFDTVEWVSLIELKNQSYQWQEPLNPLDPTRNKIFLELDQDHNKLLSQEEMYNIYRFFPDPCADWNREQSEKLHQQNKTFSWLDWLKSHLN</sequence>
<evidence type="ECO:0000313" key="3">
    <source>
        <dbReference type="Proteomes" id="UP000242317"/>
    </source>
</evidence>
<dbReference type="EMBL" id="FMYK01000007">
    <property type="protein sequence ID" value="SDC55819.1"/>
    <property type="molecule type" value="Genomic_DNA"/>
</dbReference>
<dbReference type="Proteomes" id="UP000242317">
    <property type="component" value="Unassembled WGS sequence"/>
</dbReference>
<dbReference type="InterPro" id="IPR011992">
    <property type="entry name" value="EF-hand-dom_pair"/>
</dbReference>
<feature type="signal peptide" evidence="1">
    <location>
        <begin position="1"/>
        <end position="30"/>
    </location>
</feature>
<proteinExistence type="predicted"/>